<dbReference type="RefSeq" id="WP_110310725.1">
    <property type="nucleotide sequence ID" value="NZ_QICL01000012.1"/>
</dbReference>
<dbReference type="Proteomes" id="UP000247973">
    <property type="component" value="Unassembled WGS sequence"/>
</dbReference>
<dbReference type="AlphaFoldDB" id="A0A2V3PQT6"/>
<organism evidence="1 2">
    <name type="scientific">Dysgonomonas alginatilytica</name>
    <dbReference type="NCBI Taxonomy" id="1605892"/>
    <lineage>
        <taxon>Bacteria</taxon>
        <taxon>Pseudomonadati</taxon>
        <taxon>Bacteroidota</taxon>
        <taxon>Bacteroidia</taxon>
        <taxon>Bacteroidales</taxon>
        <taxon>Dysgonomonadaceae</taxon>
        <taxon>Dysgonomonas</taxon>
    </lineage>
</organism>
<gene>
    <name evidence="1" type="ORF">CLV62_1122</name>
</gene>
<dbReference type="EMBL" id="QICL01000012">
    <property type="protein sequence ID" value="PXV63753.1"/>
    <property type="molecule type" value="Genomic_DNA"/>
</dbReference>
<accession>A0A2V3PQT6</accession>
<keyword evidence="2" id="KW-1185">Reference proteome</keyword>
<evidence type="ECO:0000313" key="2">
    <source>
        <dbReference type="Proteomes" id="UP000247973"/>
    </source>
</evidence>
<name>A0A2V3PQT6_9BACT</name>
<proteinExistence type="predicted"/>
<reference evidence="1 2" key="1">
    <citation type="submission" date="2018-03" db="EMBL/GenBank/DDBJ databases">
        <title>Genomic Encyclopedia of Archaeal and Bacterial Type Strains, Phase II (KMG-II): from individual species to whole genera.</title>
        <authorList>
            <person name="Goeker M."/>
        </authorList>
    </citation>
    <scope>NUCLEOTIDE SEQUENCE [LARGE SCALE GENOMIC DNA]</scope>
    <source>
        <strain evidence="1 2">DSM 100214</strain>
    </source>
</reference>
<evidence type="ECO:0000313" key="1">
    <source>
        <dbReference type="EMBL" id="PXV63753.1"/>
    </source>
</evidence>
<dbReference type="OrthoDB" id="1451248at2"/>
<comment type="caution">
    <text evidence="1">The sequence shown here is derived from an EMBL/GenBank/DDBJ whole genome shotgun (WGS) entry which is preliminary data.</text>
</comment>
<protein>
    <submittedName>
        <fullName evidence="1">Uncharacterized protein</fullName>
    </submittedName>
</protein>
<sequence>MYQLASRCLLFAILISCSSKTEKKQIVDNNKVYYDQVIKYIEMYDTEMDMELYIEGKKYAIEDSLSKYLSKVNIDSLYCDEKFGFIMGNLIEKRYLSLIKIIPKQSVNRSLTYNANAWCYERKSSQSFLNYNYGFRRKSDEKFEEYSSPKTDFICIDSVILKLDNNIFLKKDSIHEVCMQLVRQKKTGGCLW</sequence>